<sequence length="144" mass="16317">MSIYASFVSVVHRFFYAILLVFFRSLFAILFLFSNCILVGVEGRLQTNLISRSEAKDRISGVSDLRFSVCLNQSIVSDFIETTDYTNYLTCEGKCSDSTYYRKNDIDALYRAILVLPCDPNASLLIPVIAPFKADEFQGKYIGF</sequence>
<keyword evidence="1" id="KW-1133">Transmembrane helix</keyword>
<name>A0ABY2MFW5_9LEPT</name>
<dbReference type="Proteomes" id="UP000297273">
    <property type="component" value="Unassembled WGS sequence"/>
</dbReference>
<evidence type="ECO:0000313" key="2">
    <source>
        <dbReference type="EMBL" id="TGL43305.1"/>
    </source>
</evidence>
<keyword evidence="3" id="KW-1185">Reference proteome</keyword>
<evidence type="ECO:0000313" key="3">
    <source>
        <dbReference type="Proteomes" id="UP000297273"/>
    </source>
</evidence>
<evidence type="ECO:0008006" key="4">
    <source>
        <dbReference type="Google" id="ProtNLM"/>
    </source>
</evidence>
<dbReference type="EMBL" id="RQGC01000001">
    <property type="protein sequence ID" value="TGL43305.1"/>
    <property type="molecule type" value="Genomic_DNA"/>
</dbReference>
<comment type="caution">
    <text evidence="2">The sequence shown here is derived from an EMBL/GenBank/DDBJ whole genome shotgun (WGS) entry which is preliminary data.</text>
</comment>
<keyword evidence="1" id="KW-0472">Membrane</keyword>
<reference evidence="3" key="1">
    <citation type="journal article" date="2019" name="PLoS Negl. Trop. Dis.">
        <title>Revisiting the worldwide diversity of Leptospira species in the environment.</title>
        <authorList>
            <person name="Vincent A.T."/>
            <person name="Schiettekatte O."/>
            <person name="Bourhy P."/>
            <person name="Veyrier F.J."/>
            <person name="Picardeau M."/>
        </authorList>
    </citation>
    <scope>NUCLEOTIDE SEQUENCE [LARGE SCALE GENOMIC DNA]</scope>
    <source>
        <strain evidence="3">201702690</strain>
    </source>
</reference>
<proteinExistence type="predicted"/>
<gene>
    <name evidence="2" type="ORF">EHQ53_01320</name>
</gene>
<keyword evidence="1" id="KW-0812">Transmembrane</keyword>
<dbReference type="RefSeq" id="WP_135642228.1">
    <property type="nucleotide sequence ID" value="NZ_RQER01000011.1"/>
</dbReference>
<organism evidence="2 3">
    <name type="scientific">Leptospira langatensis</name>
    <dbReference type="NCBI Taxonomy" id="2484983"/>
    <lineage>
        <taxon>Bacteria</taxon>
        <taxon>Pseudomonadati</taxon>
        <taxon>Spirochaetota</taxon>
        <taxon>Spirochaetia</taxon>
        <taxon>Leptospirales</taxon>
        <taxon>Leptospiraceae</taxon>
        <taxon>Leptospira</taxon>
    </lineage>
</organism>
<evidence type="ECO:0000256" key="1">
    <source>
        <dbReference type="SAM" id="Phobius"/>
    </source>
</evidence>
<accession>A0ABY2MFW5</accession>
<feature type="transmembrane region" description="Helical" evidence="1">
    <location>
        <begin position="14"/>
        <end position="41"/>
    </location>
</feature>
<protein>
    <recommendedName>
        <fullName evidence="4">TIGR04452 family lipoprotein</fullName>
    </recommendedName>
</protein>